<dbReference type="RefSeq" id="XP_049150034.1">
    <property type="nucleotide sequence ID" value="XM_049292888.1"/>
</dbReference>
<dbReference type="GeneID" id="73347898"/>
<evidence type="ECO:0000256" key="1">
    <source>
        <dbReference type="SAM" id="SignalP"/>
    </source>
</evidence>
<feature type="signal peptide" evidence="1">
    <location>
        <begin position="1"/>
        <end position="16"/>
    </location>
</feature>
<gene>
    <name evidence="2" type="ORF">CLUP02_13953</name>
</gene>
<evidence type="ECO:0000313" key="2">
    <source>
        <dbReference type="EMBL" id="UQC88429.1"/>
    </source>
</evidence>
<organism evidence="2 3">
    <name type="scientific">Colletotrichum lupini</name>
    <dbReference type="NCBI Taxonomy" id="145971"/>
    <lineage>
        <taxon>Eukaryota</taxon>
        <taxon>Fungi</taxon>
        <taxon>Dikarya</taxon>
        <taxon>Ascomycota</taxon>
        <taxon>Pezizomycotina</taxon>
        <taxon>Sordariomycetes</taxon>
        <taxon>Hypocreomycetidae</taxon>
        <taxon>Glomerellales</taxon>
        <taxon>Glomerellaceae</taxon>
        <taxon>Colletotrichum</taxon>
        <taxon>Colletotrichum acutatum species complex</taxon>
    </lineage>
</organism>
<dbReference type="KEGG" id="clup:CLUP02_13953"/>
<name>A0A9Q8T3A9_9PEZI</name>
<dbReference type="Proteomes" id="UP000830671">
    <property type="component" value="Chromosome 7"/>
</dbReference>
<evidence type="ECO:0000313" key="3">
    <source>
        <dbReference type="Proteomes" id="UP000830671"/>
    </source>
</evidence>
<accession>A0A9Q8T3A9</accession>
<protein>
    <recommendedName>
        <fullName evidence="4">Secreted protein</fullName>
    </recommendedName>
</protein>
<proteinExistence type="predicted"/>
<keyword evidence="3" id="KW-1185">Reference proteome</keyword>
<reference evidence="2" key="1">
    <citation type="journal article" date="2021" name="Mol. Plant Microbe Interact.">
        <title>Complete Genome Sequence of the Plant-Pathogenic Fungus Colletotrichum lupini.</title>
        <authorList>
            <person name="Baroncelli R."/>
            <person name="Pensec F."/>
            <person name="Da Lio D."/>
            <person name="Boufleur T."/>
            <person name="Vicente I."/>
            <person name="Sarrocco S."/>
            <person name="Picot A."/>
            <person name="Baraldi E."/>
            <person name="Sukno S."/>
            <person name="Thon M."/>
            <person name="Le Floch G."/>
        </authorList>
    </citation>
    <scope>NUCLEOTIDE SEQUENCE</scope>
    <source>
        <strain evidence="2">IMI 504893</strain>
    </source>
</reference>
<keyword evidence="1" id="KW-0732">Signal</keyword>
<evidence type="ECO:0008006" key="4">
    <source>
        <dbReference type="Google" id="ProtNLM"/>
    </source>
</evidence>
<dbReference type="AlphaFoldDB" id="A0A9Q8T3A9"/>
<feature type="chain" id="PRO_5040138839" description="Secreted protein" evidence="1">
    <location>
        <begin position="17"/>
        <end position="145"/>
    </location>
</feature>
<sequence length="145" mass="16635">MTFAPALILILASVNCFPVTPPEPRVSFLCCSRASPLTKVTDYLMGYTKTVTWRRESSHHCHESILKNETHKRKSFCVHWKEGVRIELYQPISIRSLSGAPPIYAVPICQMSHRSQVHLLPIIHEDLKTSSLRIGVRLWIPFLDR</sequence>
<dbReference type="EMBL" id="CP019479">
    <property type="protein sequence ID" value="UQC88429.1"/>
    <property type="molecule type" value="Genomic_DNA"/>
</dbReference>